<evidence type="ECO:0000313" key="1">
    <source>
        <dbReference type="EMBL" id="PNF30361.1"/>
    </source>
</evidence>
<proteinExistence type="predicted"/>
<keyword evidence="2" id="KW-1185">Reference proteome</keyword>
<dbReference type="Gene3D" id="3.30.420.10">
    <property type="entry name" value="Ribonuclease H-like superfamily/Ribonuclease H"/>
    <property type="match status" value="1"/>
</dbReference>
<reference evidence="1 2" key="1">
    <citation type="submission" date="2017-12" db="EMBL/GenBank/DDBJ databases">
        <title>Hemimetabolous genomes reveal molecular basis of termite eusociality.</title>
        <authorList>
            <person name="Harrison M.C."/>
            <person name="Jongepier E."/>
            <person name="Robertson H.M."/>
            <person name="Arning N."/>
            <person name="Bitard-Feildel T."/>
            <person name="Chao H."/>
            <person name="Childers C.P."/>
            <person name="Dinh H."/>
            <person name="Doddapaneni H."/>
            <person name="Dugan S."/>
            <person name="Gowin J."/>
            <person name="Greiner C."/>
            <person name="Han Y."/>
            <person name="Hu H."/>
            <person name="Hughes D.S.T."/>
            <person name="Huylmans A.-K."/>
            <person name="Kemena C."/>
            <person name="Kremer L.P.M."/>
            <person name="Lee S.L."/>
            <person name="Lopez-Ezquerra A."/>
            <person name="Mallet L."/>
            <person name="Monroy-Kuhn J.M."/>
            <person name="Moser A."/>
            <person name="Murali S.C."/>
            <person name="Muzny D.M."/>
            <person name="Otani S."/>
            <person name="Piulachs M.-D."/>
            <person name="Poelchau M."/>
            <person name="Qu J."/>
            <person name="Schaub F."/>
            <person name="Wada-Katsumata A."/>
            <person name="Worley K.C."/>
            <person name="Xie Q."/>
            <person name="Ylla G."/>
            <person name="Poulsen M."/>
            <person name="Gibbs R.A."/>
            <person name="Schal C."/>
            <person name="Richards S."/>
            <person name="Belles X."/>
            <person name="Korb J."/>
            <person name="Bornberg-Bauer E."/>
        </authorList>
    </citation>
    <scope>NUCLEOTIDE SEQUENCE [LARGE SCALE GENOMIC DNA]</scope>
    <source>
        <tissue evidence="1">Whole body</tissue>
    </source>
</reference>
<dbReference type="GO" id="GO:0003676">
    <property type="term" value="F:nucleic acid binding"/>
    <property type="evidence" value="ECO:0007669"/>
    <property type="project" value="InterPro"/>
</dbReference>
<dbReference type="InParanoid" id="A0A2J7QP50"/>
<organism evidence="1 2">
    <name type="scientific">Cryptotermes secundus</name>
    <dbReference type="NCBI Taxonomy" id="105785"/>
    <lineage>
        <taxon>Eukaryota</taxon>
        <taxon>Metazoa</taxon>
        <taxon>Ecdysozoa</taxon>
        <taxon>Arthropoda</taxon>
        <taxon>Hexapoda</taxon>
        <taxon>Insecta</taxon>
        <taxon>Pterygota</taxon>
        <taxon>Neoptera</taxon>
        <taxon>Polyneoptera</taxon>
        <taxon>Dictyoptera</taxon>
        <taxon>Blattodea</taxon>
        <taxon>Blattoidea</taxon>
        <taxon>Termitoidae</taxon>
        <taxon>Kalotermitidae</taxon>
        <taxon>Cryptotermitinae</taxon>
        <taxon>Cryptotermes</taxon>
    </lineage>
</organism>
<dbReference type="STRING" id="105785.A0A2J7QP50"/>
<evidence type="ECO:0000313" key="2">
    <source>
        <dbReference type="Proteomes" id="UP000235965"/>
    </source>
</evidence>
<dbReference type="EMBL" id="NEVH01012097">
    <property type="protein sequence ID" value="PNF30361.1"/>
    <property type="molecule type" value="Genomic_DNA"/>
</dbReference>
<dbReference type="AlphaFoldDB" id="A0A2J7QP50"/>
<accession>A0A2J7QP50</accession>
<gene>
    <name evidence="1" type="ORF">B7P43_G13409</name>
</gene>
<dbReference type="Proteomes" id="UP000235965">
    <property type="component" value="Unassembled WGS sequence"/>
</dbReference>
<dbReference type="InterPro" id="IPR036397">
    <property type="entry name" value="RNaseH_sf"/>
</dbReference>
<comment type="caution">
    <text evidence="1">The sequence shown here is derived from an EMBL/GenBank/DDBJ whole genome shotgun (WGS) entry which is preliminary data.</text>
</comment>
<dbReference type="OrthoDB" id="6628920at2759"/>
<protein>
    <submittedName>
        <fullName evidence="1">Uncharacterized protein</fullName>
    </submittedName>
</protein>
<sequence>MAQSNTVMLSTVTKFRRSGSVLCQWKGKSGQPVTVSTRENHAHVLQQVLYSPRQSLQQMALKLNVSDMSVRRLFKDIGGFPYQIQVGQRSTESDMQARMVYCGTFLAMVYEDPDVLRNVFSDKSHIHLDAYINRQTTHFLGFEWPNVIVQKPLHSTRVTIWCTVSAHGILGPYFIEDEEGNALTVTQACYRDMVIRPFLQDLRRFCHARGLHMDRQWYQQDHFSTAIFGAYCICEKP</sequence>
<dbReference type="PANTHER" id="PTHR47326:SF1">
    <property type="entry name" value="HTH PSQ-TYPE DOMAIN-CONTAINING PROTEIN"/>
    <property type="match status" value="1"/>
</dbReference>
<dbReference type="PANTHER" id="PTHR47326">
    <property type="entry name" value="TRANSPOSABLE ELEMENT TC3 TRANSPOSASE-LIKE PROTEIN"/>
    <property type="match status" value="1"/>
</dbReference>
<name>A0A2J7QP50_9NEOP</name>